<sequence length="334" mass="36504">MATIKDVADAAGVSISTVSYALSGKRSIAEKTRQRIMDVITELDYNPHFGAKVLAGDKTHLIALSAPLHEDGHLPTHMRFVTEVIRAARKHDYDVVMLATDDEVKGIKRVAASSIVDGVVSMGVTTGDERLALLRQLKLPGSFIGIPEQMKDYAYVDLDFAAAARDCIGRLAGLGHHTVGLVGHPYGYVNRHSGFIERFDSALQEEAKKRDVQIITQWAGLERGSGRKALDALLSQVPDLSAVIFHCNEPVVEEVERRVRELDLRVPEQISLFAAAASYDPASLEIPLSGISLPIEEMCTVAVETTMRVINGLPPAEPVLLQPKFIDRGSLHKR</sequence>
<dbReference type="CDD" id="cd01392">
    <property type="entry name" value="HTH_LacI"/>
    <property type="match status" value="1"/>
</dbReference>
<dbReference type="InterPro" id="IPR028082">
    <property type="entry name" value="Peripla_BP_I"/>
</dbReference>
<dbReference type="PROSITE" id="PS50932">
    <property type="entry name" value="HTH_LACI_2"/>
    <property type="match status" value="1"/>
</dbReference>
<dbReference type="GO" id="GO:0003677">
    <property type="term" value="F:DNA binding"/>
    <property type="evidence" value="ECO:0007669"/>
    <property type="project" value="UniProtKB-KW"/>
</dbReference>
<evidence type="ECO:0000256" key="3">
    <source>
        <dbReference type="ARBA" id="ARBA00023163"/>
    </source>
</evidence>
<dbReference type="PROSITE" id="PS50943">
    <property type="entry name" value="HTH_CROC1"/>
    <property type="match status" value="1"/>
</dbReference>
<dbReference type="SMART" id="SM00354">
    <property type="entry name" value="HTH_LACI"/>
    <property type="match status" value="1"/>
</dbReference>
<evidence type="ECO:0000256" key="2">
    <source>
        <dbReference type="ARBA" id="ARBA00023125"/>
    </source>
</evidence>
<evidence type="ECO:0000313" key="6">
    <source>
        <dbReference type="EMBL" id="MBE1513647.1"/>
    </source>
</evidence>
<dbReference type="PROSITE" id="PS00356">
    <property type="entry name" value="HTH_LACI_1"/>
    <property type="match status" value="1"/>
</dbReference>
<dbReference type="Pfam" id="PF00356">
    <property type="entry name" value="LacI"/>
    <property type="match status" value="1"/>
</dbReference>
<dbReference type="InterPro" id="IPR010982">
    <property type="entry name" value="Lambda_DNA-bd_dom_sf"/>
</dbReference>
<dbReference type="PANTHER" id="PTHR30146">
    <property type="entry name" value="LACI-RELATED TRANSCRIPTIONAL REPRESSOR"/>
    <property type="match status" value="1"/>
</dbReference>
<keyword evidence="2 6" id="KW-0238">DNA-binding</keyword>
<dbReference type="PANTHER" id="PTHR30146:SF153">
    <property type="entry name" value="LACTOSE OPERON REPRESSOR"/>
    <property type="match status" value="1"/>
</dbReference>
<evidence type="ECO:0000259" key="4">
    <source>
        <dbReference type="PROSITE" id="PS50932"/>
    </source>
</evidence>
<dbReference type="Proteomes" id="UP000636579">
    <property type="component" value="Unassembled WGS sequence"/>
</dbReference>
<dbReference type="SUPFAM" id="SSF47413">
    <property type="entry name" value="lambda repressor-like DNA-binding domains"/>
    <property type="match status" value="1"/>
</dbReference>
<keyword evidence="1" id="KW-0805">Transcription regulation</keyword>
<proteinExistence type="predicted"/>
<name>A0ABR9J3T2_9MICC</name>
<dbReference type="Gene3D" id="3.40.50.2300">
    <property type="match status" value="2"/>
</dbReference>
<dbReference type="RefSeq" id="WP_192590510.1">
    <property type="nucleotide sequence ID" value="NZ_JADBEE010000001.1"/>
</dbReference>
<evidence type="ECO:0000313" key="7">
    <source>
        <dbReference type="Proteomes" id="UP000636579"/>
    </source>
</evidence>
<reference evidence="6 7" key="1">
    <citation type="submission" date="2020-10" db="EMBL/GenBank/DDBJ databases">
        <title>Sequencing the genomes of 1000 actinobacteria strains.</title>
        <authorList>
            <person name="Klenk H.-P."/>
        </authorList>
    </citation>
    <scope>NUCLEOTIDE SEQUENCE [LARGE SCALE GENOMIC DNA]</scope>
    <source>
        <strain evidence="6 7">DSM 15474</strain>
    </source>
</reference>
<protein>
    <submittedName>
        <fullName evidence="6">DNA-binding LacI/PurR family transcriptional regulator</fullName>
    </submittedName>
</protein>
<comment type="caution">
    <text evidence="6">The sequence shown here is derived from an EMBL/GenBank/DDBJ whole genome shotgun (WGS) entry which is preliminary data.</text>
</comment>
<evidence type="ECO:0000259" key="5">
    <source>
        <dbReference type="PROSITE" id="PS50943"/>
    </source>
</evidence>
<dbReference type="InterPro" id="IPR046335">
    <property type="entry name" value="LacI/GalR-like_sensor"/>
</dbReference>
<accession>A0ABR9J3T2</accession>
<dbReference type="Pfam" id="PF13377">
    <property type="entry name" value="Peripla_BP_3"/>
    <property type="match status" value="1"/>
</dbReference>
<dbReference type="EMBL" id="JADBEE010000001">
    <property type="protein sequence ID" value="MBE1513647.1"/>
    <property type="molecule type" value="Genomic_DNA"/>
</dbReference>
<evidence type="ECO:0000256" key="1">
    <source>
        <dbReference type="ARBA" id="ARBA00023015"/>
    </source>
</evidence>
<dbReference type="InterPro" id="IPR000843">
    <property type="entry name" value="HTH_LacI"/>
</dbReference>
<organism evidence="6 7">
    <name type="scientific">Nesterenkonia halotolerans</name>
    <dbReference type="NCBI Taxonomy" id="225325"/>
    <lineage>
        <taxon>Bacteria</taxon>
        <taxon>Bacillati</taxon>
        <taxon>Actinomycetota</taxon>
        <taxon>Actinomycetes</taxon>
        <taxon>Micrococcales</taxon>
        <taxon>Micrococcaceae</taxon>
        <taxon>Nesterenkonia</taxon>
    </lineage>
</organism>
<feature type="domain" description="HTH lacI-type" evidence="4">
    <location>
        <begin position="2"/>
        <end position="56"/>
    </location>
</feature>
<feature type="domain" description="HTH cro/C1-type" evidence="5">
    <location>
        <begin position="3"/>
        <end position="46"/>
    </location>
</feature>
<dbReference type="Gene3D" id="1.10.260.40">
    <property type="entry name" value="lambda repressor-like DNA-binding domains"/>
    <property type="match status" value="1"/>
</dbReference>
<keyword evidence="7" id="KW-1185">Reference proteome</keyword>
<keyword evidence="3" id="KW-0804">Transcription</keyword>
<gene>
    <name evidence="6" type="ORF">H4W26_000402</name>
</gene>
<dbReference type="InterPro" id="IPR001387">
    <property type="entry name" value="Cro/C1-type_HTH"/>
</dbReference>
<dbReference type="SUPFAM" id="SSF53822">
    <property type="entry name" value="Periplasmic binding protein-like I"/>
    <property type="match status" value="1"/>
</dbReference>